<evidence type="ECO:0000313" key="2">
    <source>
        <dbReference type="Proteomes" id="UP000289184"/>
    </source>
</evidence>
<accession>A0A446CKH9</accession>
<reference evidence="1 2" key="1">
    <citation type="submission" date="2018-07" db="EMBL/GenBank/DDBJ databases">
        <authorList>
            <person name="Peeters C."/>
        </authorList>
    </citation>
    <scope>NUCLEOTIDE SEQUENCE [LARGE SCALE GENOMIC DNA]</scope>
    <source>
        <strain evidence="1 2">LMG 3411</strain>
    </source>
</reference>
<keyword evidence="2" id="KW-1185">Reference proteome</keyword>
<organism evidence="1 2">
    <name type="scientific">Achromobacter agilis</name>
    <dbReference type="NCBI Taxonomy" id="1353888"/>
    <lineage>
        <taxon>Bacteria</taxon>
        <taxon>Pseudomonadati</taxon>
        <taxon>Pseudomonadota</taxon>
        <taxon>Betaproteobacteria</taxon>
        <taxon>Burkholderiales</taxon>
        <taxon>Alcaligenaceae</taxon>
        <taxon>Achromobacter</taxon>
    </lineage>
</organism>
<dbReference type="RefSeq" id="WP_129528726.1">
    <property type="nucleotide sequence ID" value="NZ_UFQB01000015.1"/>
</dbReference>
<sequence>MDRVPHSLLLDCPGSGRLLAFGLRWFALIGSNAPALARSRGRRLRASHYVVGGAPATMAGYGRLRPPRLGRLRATRGYGRGAPHIQAAAQLYALLHPDGGHSLIRLPDGRHWLVAAQRGTVLSQTDRVFASRDEALREQALLLAQRPALPLLEADAVWAALLQAVDPASRLNTLPSRWAELPLALRLFLACVGLAAAAPSLWSLLAAQWPGREAAVPDGPDEGTPRQDPYLALLQTTAAHGPSEVRRLLAGMGRLPIQVQGWALSRAHCLAEPQAWTCSAAYVRAHPYATNQMLHALQPAGWNLSFQPMEAATLSWRMSSGQAWLADLSLPTGIQVDTELVAALQRLQPAFSAIALAAALPVPVPAPPEAEGAVAAAPGRPGIRRRSITLRGPLRSFALLPDAISTARWSRLSLEIQPQPRPSLAASMLTAELQGELYEQE</sequence>
<protein>
    <recommendedName>
        <fullName evidence="3">Type 4b pilus protein PilO2</fullName>
    </recommendedName>
</protein>
<proteinExistence type="predicted"/>
<name>A0A446CKH9_9BURK</name>
<evidence type="ECO:0008006" key="3">
    <source>
        <dbReference type="Google" id="ProtNLM"/>
    </source>
</evidence>
<evidence type="ECO:0000313" key="1">
    <source>
        <dbReference type="EMBL" id="SSW68392.1"/>
    </source>
</evidence>
<dbReference type="OrthoDB" id="8675971at2"/>
<dbReference type="Proteomes" id="UP000289184">
    <property type="component" value="Unassembled WGS sequence"/>
</dbReference>
<dbReference type="EMBL" id="UFQB01000015">
    <property type="protein sequence ID" value="SSW68392.1"/>
    <property type="molecule type" value="Genomic_DNA"/>
</dbReference>
<dbReference type="AlphaFoldDB" id="A0A446CKH9"/>
<gene>
    <name evidence="1" type="ORF">AGI3411_03581</name>
</gene>